<evidence type="ECO:0000313" key="3">
    <source>
        <dbReference type="EMBL" id="KAF6239672.1"/>
    </source>
</evidence>
<dbReference type="SUPFAM" id="SSF50685">
    <property type="entry name" value="Barwin-like endoglucanases"/>
    <property type="match status" value="1"/>
</dbReference>
<reference evidence="3 4" key="1">
    <citation type="journal article" date="2020" name="Genomics">
        <title>Complete, high-quality genomes from long-read metagenomic sequencing of two wolf lichen thalli reveals enigmatic genome architecture.</title>
        <authorList>
            <person name="McKenzie S.K."/>
            <person name="Walston R.F."/>
            <person name="Allen J.L."/>
        </authorList>
    </citation>
    <scope>NUCLEOTIDE SEQUENCE [LARGE SCALE GENOMIC DNA]</scope>
    <source>
        <strain evidence="3">WasteWater2</strain>
    </source>
</reference>
<feature type="compositionally biased region" description="Low complexity" evidence="1">
    <location>
        <begin position="103"/>
        <end position="133"/>
    </location>
</feature>
<evidence type="ECO:0000256" key="1">
    <source>
        <dbReference type="SAM" id="MobiDB-lite"/>
    </source>
</evidence>
<dbReference type="InterPro" id="IPR036908">
    <property type="entry name" value="RlpA-like_sf"/>
</dbReference>
<gene>
    <name evidence="3" type="ORF">HO173_002218</name>
</gene>
<organism evidence="3 4">
    <name type="scientific">Letharia columbiana</name>
    <dbReference type="NCBI Taxonomy" id="112416"/>
    <lineage>
        <taxon>Eukaryota</taxon>
        <taxon>Fungi</taxon>
        <taxon>Dikarya</taxon>
        <taxon>Ascomycota</taxon>
        <taxon>Pezizomycotina</taxon>
        <taxon>Lecanoromycetes</taxon>
        <taxon>OSLEUM clade</taxon>
        <taxon>Lecanoromycetidae</taxon>
        <taxon>Lecanorales</taxon>
        <taxon>Lecanorineae</taxon>
        <taxon>Parmeliaceae</taxon>
        <taxon>Letharia</taxon>
    </lineage>
</organism>
<comment type="caution">
    <text evidence="3">The sequence shown here is derived from an EMBL/GenBank/DDBJ whole genome shotgun (WGS) entry which is preliminary data.</text>
</comment>
<evidence type="ECO:0000256" key="2">
    <source>
        <dbReference type="SAM" id="SignalP"/>
    </source>
</evidence>
<dbReference type="RefSeq" id="XP_037168947.1">
    <property type="nucleotide sequence ID" value="XM_037304152.1"/>
</dbReference>
<dbReference type="Pfam" id="PF22514">
    <property type="entry name" value="EXPB1_D1"/>
    <property type="match status" value="1"/>
</dbReference>
<evidence type="ECO:0000313" key="4">
    <source>
        <dbReference type="Proteomes" id="UP000578531"/>
    </source>
</evidence>
<feature type="chain" id="PRO_5033994663" description="Expansin-like EG45 domain-containing protein" evidence="2">
    <location>
        <begin position="19"/>
        <end position="305"/>
    </location>
</feature>
<dbReference type="Proteomes" id="UP000578531">
    <property type="component" value="Unassembled WGS sequence"/>
</dbReference>
<dbReference type="AlphaFoldDB" id="A0A8H6G347"/>
<keyword evidence="4" id="KW-1185">Reference proteome</keyword>
<name>A0A8H6G347_9LECA</name>
<feature type="region of interest" description="Disordered" evidence="1">
    <location>
        <begin position="77"/>
        <end position="137"/>
    </location>
</feature>
<dbReference type="OrthoDB" id="5823761at2759"/>
<feature type="signal peptide" evidence="2">
    <location>
        <begin position="1"/>
        <end position="18"/>
    </location>
</feature>
<proteinExistence type="predicted"/>
<keyword evidence="2" id="KW-0732">Signal</keyword>
<protein>
    <recommendedName>
        <fullName evidence="5">Expansin-like EG45 domain-containing protein</fullName>
    </recommendedName>
</protein>
<evidence type="ECO:0008006" key="5">
    <source>
        <dbReference type="Google" id="ProtNLM"/>
    </source>
</evidence>
<dbReference type="GeneID" id="59283892"/>
<sequence>MHFARFSPLLLLASTVAATPRHPWKGKWEYSHHHSSFASLKDASAGFAMPSGTGVAPVIPQGTVLVAAPKALVSHVPSVSSTESGGGDTEKEAAKPQENPGLPSSSAPANAVSSTPAAATASKPAPTTSASPPSGGGVSYSATFTQYGLDDGNGSPNCNTATVSCGFFNTPGYNAAVSQNLFGAASGKTDTCGTCWQLDPVSNPNAANTAAAVGGLSTIVVMVNNLCPASSNEKDCGQATLQDTNFAGANVNFDLCKDDGAANALFGGSGIGMAFGKATQVGCDLWTGSQNYTTGTMPSMPLETS</sequence>
<dbReference type="EMBL" id="JACCJC010000005">
    <property type="protein sequence ID" value="KAF6239672.1"/>
    <property type="molecule type" value="Genomic_DNA"/>
</dbReference>
<dbReference type="Gene3D" id="2.40.40.10">
    <property type="entry name" value="RlpA-like domain"/>
    <property type="match status" value="1"/>
</dbReference>
<accession>A0A8H6G347</accession>